<dbReference type="AlphaFoldDB" id="A0AAN9GW49"/>
<comment type="caution">
    <text evidence="2">The sequence shown here is derived from an EMBL/GenBank/DDBJ whole genome shotgun (WGS) entry which is preliminary data.</text>
</comment>
<dbReference type="Proteomes" id="UP001364617">
    <property type="component" value="Unassembled WGS sequence"/>
</dbReference>
<reference evidence="2 3" key="1">
    <citation type="submission" date="2024-02" db="EMBL/GenBank/DDBJ databases">
        <title>Chromosome-level genome assembly of the Eurasian Minnow (Phoxinus phoxinus).</title>
        <authorList>
            <person name="Oriowo T.O."/>
            <person name="Martin S."/>
            <person name="Stange M."/>
            <person name="Chrysostomakis Y."/>
            <person name="Brown T."/>
            <person name="Winkler S."/>
            <person name="Kukowka S."/>
            <person name="Myers E.W."/>
            <person name="Bohne A."/>
        </authorList>
    </citation>
    <scope>NUCLEOTIDE SEQUENCE [LARGE SCALE GENOMIC DNA]</scope>
    <source>
        <strain evidence="2">ZFMK-TIS-60720</strain>
        <tissue evidence="2">Whole Organism</tissue>
    </source>
</reference>
<dbReference type="EMBL" id="JAYKXH010000020">
    <property type="protein sequence ID" value="KAK7132780.1"/>
    <property type="molecule type" value="Genomic_DNA"/>
</dbReference>
<keyword evidence="1" id="KW-0472">Membrane</keyword>
<keyword evidence="1" id="KW-1133">Transmembrane helix</keyword>
<keyword evidence="3" id="KW-1185">Reference proteome</keyword>
<sequence>MMIQTSNPDLNIILSLPLELHYNDSEIYSCTTANPVSKKSVRLHMREICTRHEDCLDHCGGTEALIRLVLSGLVGIATVVFLVDHVRICSAQRRAAASV</sequence>
<proteinExistence type="predicted"/>
<evidence type="ECO:0000256" key="1">
    <source>
        <dbReference type="SAM" id="Phobius"/>
    </source>
</evidence>
<accession>A0AAN9GW49</accession>
<dbReference type="Gene3D" id="2.60.40.10">
    <property type="entry name" value="Immunoglobulins"/>
    <property type="match status" value="1"/>
</dbReference>
<gene>
    <name evidence="2" type="ORF">R3I93_019118</name>
</gene>
<dbReference type="InterPro" id="IPR013783">
    <property type="entry name" value="Ig-like_fold"/>
</dbReference>
<feature type="transmembrane region" description="Helical" evidence="1">
    <location>
        <begin position="64"/>
        <end position="83"/>
    </location>
</feature>
<evidence type="ECO:0000313" key="2">
    <source>
        <dbReference type="EMBL" id="KAK7132780.1"/>
    </source>
</evidence>
<evidence type="ECO:0000313" key="3">
    <source>
        <dbReference type="Proteomes" id="UP001364617"/>
    </source>
</evidence>
<organism evidence="2 3">
    <name type="scientific">Phoxinus phoxinus</name>
    <name type="common">Eurasian minnow</name>
    <dbReference type="NCBI Taxonomy" id="58324"/>
    <lineage>
        <taxon>Eukaryota</taxon>
        <taxon>Metazoa</taxon>
        <taxon>Chordata</taxon>
        <taxon>Craniata</taxon>
        <taxon>Vertebrata</taxon>
        <taxon>Euteleostomi</taxon>
        <taxon>Actinopterygii</taxon>
        <taxon>Neopterygii</taxon>
        <taxon>Teleostei</taxon>
        <taxon>Ostariophysi</taxon>
        <taxon>Cypriniformes</taxon>
        <taxon>Leuciscidae</taxon>
        <taxon>Phoxininae</taxon>
        <taxon>Phoxinus</taxon>
    </lineage>
</organism>
<protein>
    <submittedName>
        <fullName evidence="2">Uncharacterized protein</fullName>
    </submittedName>
</protein>
<name>A0AAN9GW49_9TELE</name>
<keyword evidence="1" id="KW-0812">Transmembrane</keyword>